<name>A0A948S1C4_UNCEI</name>
<gene>
    <name evidence="1" type="ORF">KJ970_19320</name>
</gene>
<evidence type="ECO:0000313" key="2">
    <source>
        <dbReference type="Proteomes" id="UP000777784"/>
    </source>
</evidence>
<evidence type="ECO:0000313" key="1">
    <source>
        <dbReference type="EMBL" id="MBU2693072.1"/>
    </source>
</evidence>
<dbReference type="Proteomes" id="UP000777784">
    <property type="component" value="Unassembled WGS sequence"/>
</dbReference>
<organism evidence="1 2">
    <name type="scientific">Eiseniibacteriota bacterium</name>
    <dbReference type="NCBI Taxonomy" id="2212470"/>
    <lineage>
        <taxon>Bacteria</taxon>
        <taxon>Candidatus Eiseniibacteriota</taxon>
    </lineage>
</organism>
<comment type="caution">
    <text evidence="1">The sequence shown here is derived from an EMBL/GenBank/DDBJ whole genome shotgun (WGS) entry which is preliminary data.</text>
</comment>
<dbReference type="EMBL" id="JAHJDP010000109">
    <property type="protein sequence ID" value="MBU2693072.1"/>
    <property type="molecule type" value="Genomic_DNA"/>
</dbReference>
<accession>A0A948S1C4</accession>
<protein>
    <submittedName>
        <fullName evidence="1">Uncharacterized protein</fullName>
    </submittedName>
</protein>
<dbReference type="AlphaFoldDB" id="A0A948S1C4"/>
<sequence length="351" mass="40071">MDPLKFATRVLDLHGAVVERRSAIDAHGNQVCTLHTLLPTELAARLEWEEESMLAMRPGTDSNLRLIGYGSADLEMLLDLMRTQCSAVRIRGDLPWPRPRSLANEAQEAFRFRTRVQMTLRETQPSHANYLLVHYLLNAVSEETYESLIATMVNQATLSPVGELIQQIGDTQVFVPRKGGDIMGGGTLKEVAQALQREASRMVHRRLDPFRESLDRRRNRDAQRLHGYYEALAQEVCQRKTHGRKLSATQVDAKLESIRAEYDRKVRDLDMRYALRVRLKPAAVMQVDMPVLRATYDLRYRREERILPITWNSLLGRLESIPCDDCGKGGLEMTIDDRLRVRCLECAGKSS</sequence>
<proteinExistence type="predicted"/>
<reference evidence="1" key="1">
    <citation type="submission" date="2021-05" db="EMBL/GenBank/DDBJ databases">
        <title>Energy efficiency and biological interactions define the core microbiome of deep oligotrophic groundwater.</title>
        <authorList>
            <person name="Mehrshad M."/>
            <person name="Lopez-Fernandez M."/>
            <person name="Bell E."/>
            <person name="Bernier-Latmani R."/>
            <person name="Bertilsson S."/>
            <person name="Dopson M."/>
        </authorList>
    </citation>
    <scope>NUCLEOTIDE SEQUENCE</scope>
    <source>
        <strain evidence="1">Modern_marine.mb.64</strain>
    </source>
</reference>